<evidence type="ECO:0000256" key="7">
    <source>
        <dbReference type="SAM" id="Phobius"/>
    </source>
</evidence>
<evidence type="ECO:0000259" key="8">
    <source>
        <dbReference type="PROSITE" id="PS50850"/>
    </source>
</evidence>
<proteinExistence type="predicted"/>
<dbReference type="STRING" id="203122.Sde_0995"/>
<dbReference type="PROSITE" id="PS00216">
    <property type="entry name" value="SUGAR_TRANSPORT_1"/>
    <property type="match status" value="1"/>
</dbReference>
<dbReference type="Gene3D" id="1.20.1250.20">
    <property type="entry name" value="MFS general substrate transporter like domains"/>
    <property type="match status" value="1"/>
</dbReference>
<keyword evidence="2" id="KW-0813">Transport</keyword>
<feature type="transmembrane region" description="Helical" evidence="7">
    <location>
        <begin position="325"/>
        <end position="346"/>
    </location>
</feature>
<dbReference type="GO" id="GO:0005886">
    <property type="term" value="C:plasma membrane"/>
    <property type="evidence" value="ECO:0007669"/>
    <property type="project" value="UniProtKB-SubCell"/>
</dbReference>
<keyword evidence="3" id="KW-1003">Cell membrane</keyword>
<dbReference type="AlphaFoldDB" id="Q21M22"/>
<dbReference type="InterPro" id="IPR050171">
    <property type="entry name" value="MFS_Transporters"/>
</dbReference>
<evidence type="ECO:0000313" key="10">
    <source>
        <dbReference type="Proteomes" id="UP000001947"/>
    </source>
</evidence>
<feature type="transmembrane region" description="Helical" evidence="7">
    <location>
        <begin position="97"/>
        <end position="115"/>
    </location>
</feature>
<evidence type="ECO:0000256" key="4">
    <source>
        <dbReference type="ARBA" id="ARBA00022692"/>
    </source>
</evidence>
<dbReference type="Proteomes" id="UP000001947">
    <property type="component" value="Chromosome"/>
</dbReference>
<dbReference type="Pfam" id="PF07690">
    <property type="entry name" value="MFS_1"/>
    <property type="match status" value="1"/>
</dbReference>
<keyword evidence="6 7" id="KW-0472">Membrane</keyword>
<feature type="transmembrane region" description="Helical" evidence="7">
    <location>
        <begin position="153"/>
        <end position="171"/>
    </location>
</feature>
<sequence length="471" mass="49780">MGIRSSLLSSGLLKCTPFLGDDRLASEVRAVSSLALLYAFRMLGLFMVLPILVLYAGDYPGATPFTLGLALGIYGLTQAVFQIPLGLLSDFIGRKPVIIAGLLVFCAGSVLAGTAESVEWLIIGRALQGSGAIASTIMAMVADLTSEQNRTKAMAAIGASIGLSFSLAMILGPTVGAFGGLSVVFYFSAVLALIGVCIVIFLVPRPPQVGHSHRDSGAVPELIMQTLKNTELLRLNFGIFTLHALLMACFLAIPVVVESSLGIPRGKHWQVYLPMLAIALGVVLPLIMVAERNRKLKPVFLFAIAVLVVSQASLAVVPLAGWPFLLLMLLFFVAFNLLEACLPSLVSKLAPVGAKGTAMGVYSTSQFLGAFIGGSVGGYIFTLWGMDGLFAAGALCAAAWFAVAASMRTPRHLSSMCMGVQRESGAQCAIDVLTLPGVVEALWVEQEGLLYLKVDNRELDRSQLDDLIAAQ</sequence>
<evidence type="ECO:0000313" key="9">
    <source>
        <dbReference type="EMBL" id="ABD80257.1"/>
    </source>
</evidence>
<dbReference type="KEGG" id="sde:Sde_0995"/>
<dbReference type="EMBL" id="CP000282">
    <property type="protein sequence ID" value="ABD80257.1"/>
    <property type="molecule type" value="Genomic_DNA"/>
</dbReference>
<gene>
    <name evidence="9" type="ordered locus">Sde_0995</name>
</gene>
<keyword evidence="4 7" id="KW-0812">Transmembrane</keyword>
<name>Q21M22_SACD2</name>
<dbReference type="Gene3D" id="3.30.70.100">
    <property type="match status" value="1"/>
</dbReference>
<dbReference type="InterPro" id="IPR011701">
    <property type="entry name" value="MFS"/>
</dbReference>
<feature type="transmembrane region" description="Helical" evidence="7">
    <location>
        <begin position="62"/>
        <end position="85"/>
    </location>
</feature>
<comment type="subcellular location">
    <subcellularLocation>
        <location evidence="1">Cell membrane</location>
        <topology evidence="1">Multi-pass membrane protein</topology>
    </subcellularLocation>
</comment>
<dbReference type="HOGENOM" id="CLU_001265_10_0_6"/>
<feature type="transmembrane region" description="Helical" evidence="7">
    <location>
        <begin position="390"/>
        <end position="407"/>
    </location>
</feature>
<evidence type="ECO:0000256" key="6">
    <source>
        <dbReference type="ARBA" id="ARBA00023136"/>
    </source>
</evidence>
<dbReference type="PROSITE" id="PS50850">
    <property type="entry name" value="MFS"/>
    <property type="match status" value="1"/>
</dbReference>
<evidence type="ECO:0000256" key="2">
    <source>
        <dbReference type="ARBA" id="ARBA00022448"/>
    </source>
</evidence>
<accession>Q21M22</accession>
<protein>
    <submittedName>
        <fullName evidence="9">Major facilitator superfamily MFS_1</fullName>
    </submittedName>
</protein>
<dbReference type="InterPro" id="IPR020846">
    <property type="entry name" value="MFS_dom"/>
</dbReference>
<dbReference type="SUPFAM" id="SSF103473">
    <property type="entry name" value="MFS general substrate transporter"/>
    <property type="match status" value="1"/>
</dbReference>
<evidence type="ECO:0000256" key="5">
    <source>
        <dbReference type="ARBA" id="ARBA00022989"/>
    </source>
</evidence>
<dbReference type="eggNOG" id="COG2814">
    <property type="taxonomic scope" value="Bacteria"/>
</dbReference>
<evidence type="ECO:0000256" key="3">
    <source>
        <dbReference type="ARBA" id="ARBA00022475"/>
    </source>
</evidence>
<dbReference type="InterPro" id="IPR005829">
    <property type="entry name" value="Sugar_transporter_CS"/>
</dbReference>
<dbReference type="GO" id="GO:0022857">
    <property type="term" value="F:transmembrane transporter activity"/>
    <property type="evidence" value="ECO:0007669"/>
    <property type="project" value="InterPro"/>
</dbReference>
<dbReference type="CDD" id="cd17472">
    <property type="entry name" value="MFS_YajR_like"/>
    <property type="match status" value="1"/>
</dbReference>
<keyword evidence="5 7" id="KW-1133">Transmembrane helix</keyword>
<feature type="transmembrane region" description="Helical" evidence="7">
    <location>
        <begin position="121"/>
        <end position="141"/>
    </location>
</feature>
<feature type="transmembrane region" description="Helical" evidence="7">
    <location>
        <begin position="367"/>
        <end position="384"/>
    </location>
</feature>
<feature type="domain" description="Major facilitator superfamily (MFS) profile" evidence="8">
    <location>
        <begin position="30"/>
        <end position="411"/>
    </location>
</feature>
<dbReference type="PANTHER" id="PTHR23517:SF2">
    <property type="entry name" value="MULTIDRUG RESISTANCE PROTEIN MDTH"/>
    <property type="match status" value="1"/>
</dbReference>
<reference evidence="9 10" key="1">
    <citation type="journal article" date="2008" name="PLoS Genet.">
        <title>Complete genome sequence of the complex carbohydrate-degrading marine bacterium, Saccharophagus degradans strain 2-40 T.</title>
        <authorList>
            <person name="Weiner R.M."/>
            <person name="Taylor L.E.II."/>
            <person name="Henrissat B."/>
            <person name="Hauser L."/>
            <person name="Land M."/>
            <person name="Coutinho P.M."/>
            <person name="Rancurel C."/>
            <person name="Saunders E.H."/>
            <person name="Longmire A.G."/>
            <person name="Zhang H."/>
            <person name="Bayer E.A."/>
            <person name="Gilbert H.J."/>
            <person name="Larimer F."/>
            <person name="Zhulin I.B."/>
            <person name="Ekborg N.A."/>
            <person name="Lamed R."/>
            <person name="Richardson P.M."/>
            <person name="Borovok I."/>
            <person name="Hutcheson S."/>
        </authorList>
    </citation>
    <scope>NUCLEOTIDE SEQUENCE [LARGE SCALE GENOMIC DNA]</scope>
    <source>
        <strain evidence="10">2-40 / ATCC 43961 / DSM 17024</strain>
    </source>
</reference>
<organism evidence="9 10">
    <name type="scientific">Saccharophagus degradans (strain 2-40 / ATCC 43961 / DSM 17024)</name>
    <dbReference type="NCBI Taxonomy" id="203122"/>
    <lineage>
        <taxon>Bacteria</taxon>
        <taxon>Pseudomonadati</taxon>
        <taxon>Pseudomonadota</taxon>
        <taxon>Gammaproteobacteria</taxon>
        <taxon>Cellvibrionales</taxon>
        <taxon>Cellvibrionaceae</taxon>
        <taxon>Saccharophagus</taxon>
    </lineage>
</organism>
<evidence type="ECO:0000256" key="1">
    <source>
        <dbReference type="ARBA" id="ARBA00004651"/>
    </source>
</evidence>
<feature type="transmembrane region" description="Helical" evidence="7">
    <location>
        <begin position="235"/>
        <end position="257"/>
    </location>
</feature>
<feature type="transmembrane region" description="Helical" evidence="7">
    <location>
        <begin position="183"/>
        <end position="204"/>
    </location>
</feature>
<dbReference type="InterPro" id="IPR036259">
    <property type="entry name" value="MFS_trans_sf"/>
</dbReference>
<dbReference type="PANTHER" id="PTHR23517">
    <property type="entry name" value="RESISTANCE PROTEIN MDTM, PUTATIVE-RELATED-RELATED"/>
    <property type="match status" value="1"/>
</dbReference>
<keyword evidence="10" id="KW-1185">Reference proteome</keyword>
<feature type="transmembrane region" description="Helical" evidence="7">
    <location>
        <begin position="269"/>
        <end position="287"/>
    </location>
</feature>
<feature type="transmembrane region" description="Helical" evidence="7">
    <location>
        <begin position="35"/>
        <end position="56"/>
    </location>
</feature>
<feature type="transmembrane region" description="Helical" evidence="7">
    <location>
        <begin position="299"/>
        <end position="319"/>
    </location>
</feature>